<dbReference type="EMBL" id="CP003600">
    <property type="protein sequence ID" value="AFY92397.1"/>
    <property type="molecule type" value="Genomic_DNA"/>
</dbReference>
<name>K9UBD0_CHAP6</name>
<organism evidence="1 2">
    <name type="scientific">Chamaesiphon minutus (strain ATCC 27169 / PCC 6605)</name>
    <dbReference type="NCBI Taxonomy" id="1173020"/>
    <lineage>
        <taxon>Bacteria</taxon>
        <taxon>Bacillati</taxon>
        <taxon>Cyanobacteriota</taxon>
        <taxon>Cyanophyceae</taxon>
        <taxon>Gomontiellales</taxon>
        <taxon>Chamaesiphonaceae</taxon>
        <taxon>Chamaesiphon</taxon>
    </lineage>
</organism>
<sequence length="47" mass="5072">MTQTKSAPPVAYQRGSTLESTILYKGGLFSFLVKGEDSGGRDATIEY</sequence>
<proteinExistence type="predicted"/>
<dbReference type="OrthoDB" id="9798709at2"/>
<dbReference type="Proteomes" id="UP000010366">
    <property type="component" value="Chromosome"/>
</dbReference>
<evidence type="ECO:0000313" key="1">
    <source>
        <dbReference type="EMBL" id="AFY92397.1"/>
    </source>
</evidence>
<dbReference type="RefSeq" id="WP_015158583.1">
    <property type="nucleotide sequence ID" value="NC_019697.1"/>
</dbReference>
<dbReference type="STRING" id="1173020.Cha6605_1178"/>
<dbReference type="HOGENOM" id="CLU_3166101_0_0_3"/>
<dbReference type="AlphaFoldDB" id="K9UBD0"/>
<accession>K9UBD0</accession>
<reference evidence="1 2" key="1">
    <citation type="submission" date="2012-05" db="EMBL/GenBank/DDBJ databases">
        <title>Finished chromosome of genome of Chamaesiphon sp. PCC 6605.</title>
        <authorList>
            <consortium name="US DOE Joint Genome Institute"/>
            <person name="Gugger M."/>
            <person name="Coursin T."/>
            <person name="Rippka R."/>
            <person name="Tandeau De Marsac N."/>
            <person name="Huntemann M."/>
            <person name="Wei C.-L."/>
            <person name="Han J."/>
            <person name="Detter J.C."/>
            <person name="Han C."/>
            <person name="Tapia R."/>
            <person name="Chen A."/>
            <person name="Kyrpides N."/>
            <person name="Mavromatis K."/>
            <person name="Markowitz V."/>
            <person name="Szeto E."/>
            <person name="Ivanova N."/>
            <person name="Pagani I."/>
            <person name="Pati A."/>
            <person name="Goodwin L."/>
            <person name="Nordberg H.P."/>
            <person name="Cantor M.N."/>
            <person name="Hua S.X."/>
            <person name="Woyke T."/>
            <person name="Kerfeld C.A."/>
        </authorList>
    </citation>
    <scope>NUCLEOTIDE SEQUENCE [LARGE SCALE GENOMIC DNA]</scope>
    <source>
        <strain evidence="2">ATCC 27169 / PCC 6605</strain>
    </source>
</reference>
<gene>
    <name evidence="1" type="ORF">Cha6605_1178</name>
</gene>
<dbReference type="KEGG" id="cmp:Cha6605_1178"/>
<protein>
    <submittedName>
        <fullName evidence="1">Uncharacterized protein</fullName>
    </submittedName>
</protein>
<evidence type="ECO:0000313" key="2">
    <source>
        <dbReference type="Proteomes" id="UP000010366"/>
    </source>
</evidence>
<keyword evidence="2" id="KW-1185">Reference proteome</keyword>